<dbReference type="InterPro" id="IPR018456">
    <property type="entry name" value="PTR2_symporter_CS"/>
</dbReference>
<dbReference type="PROSITE" id="PS01022">
    <property type="entry name" value="PTR2_1"/>
    <property type="match status" value="1"/>
</dbReference>
<dbReference type="AlphaFoldDB" id="V6K4N7"/>
<feature type="transmembrane region" description="Helical" evidence="8">
    <location>
        <begin position="294"/>
        <end position="311"/>
    </location>
</feature>
<keyword evidence="5 8" id="KW-1133">Transmembrane helix</keyword>
<dbReference type="RefSeq" id="WP_023550005.1">
    <property type="nucleotide sequence ID" value="NZ_CM002285.1"/>
</dbReference>
<keyword evidence="2 7" id="KW-0813">Transport</keyword>
<feature type="transmembrane region" description="Helical" evidence="8">
    <location>
        <begin position="467"/>
        <end position="488"/>
    </location>
</feature>
<comment type="caution">
    <text evidence="9">The sequence shown here is derived from an EMBL/GenBank/DDBJ whole genome shotgun (WGS) entry which is preliminary data.</text>
</comment>
<feature type="transmembrane region" description="Helical" evidence="8">
    <location>
        <begin position="372"/>
        <end position="394"/>
    </location>
</feature>
<dbReference type="PANTHER" id="PTHR23517">
    <property type="entry name" value="RESISTANCE PROTEIN MDTM, PUTATIVE-RELATED-RELATED"/>
    <property type="match status" value="1"/>
</dbReference>
<feature type="transmembrane region" description="Helical" evidence="8">
    <location>
        <begin position="339"/>
        <end position="360"/>
    </location>
</feature>
<feature type="transmembrane region" description="Helical" evidence="8">
    <location>
        <begin position="63"/>
        <end position="84"/>
    </location>
</feature>
<dbReference type="InterPro" id="IPR000109">
    <property type="entry name" value="POT_fam"/>
</dbReference>
<name>V6K4N7_STRRC</name>
<feature type="transmembrane region" description="Helical" evidence="8">
    <location>
        <begin position="162"/>
        <end position="182"/>
    </location>
</feature>
<dbReference type="PATRIC" id="fig|1352936.5.peg.5700"/>
<dbReference type="InterPro" id="IPR050171">
    <property type="entry name" value="MFS_Transporters"/>
</dbReference>
<dbReference type="InterPro" id="IPR005279">
    <property type="entry name" value="Dipep/tripep_permease"/>
</dbReference>
<protein>
    <submittedName>
        <fullName evidence="9">Amino acid transporter</fullName>
    </submittedName>
</protein>
<feature type="transmembrane region" description="Helical" evidence="8">
    <location>
        <begin position="40"/>
        <end position="57"/>
    </location>
</feature>
<evidence type="ECO:0000256" key="6">
    <source>
        <dbReference type="ARBA" id="ARBA00023136"/>
    </source>
</evidence>
<feature type="transmembrane region" description="Helical" evidence="8">
    <location>
        <begin position="260"/>
        <end position="278"/>
    </location>
</feature>
<dbReference type="EMBL" id="AWQX01000227">
    <property type="protein sequence ID" value="EST26361.1"/>
    <property type="molecule type" value="Genomic_DNA"/>
</dbReference>
<comment type="subcellular location">
    <subcellularLocation>
        <location evidence="1">Cell membrane</location>
        <topology evidence="1">Multi-pass membrane protein</topology>
    </subcellularLocation>
    <subcellularLocation>
        <location evidence="7">Membrane</location>
        <topology evidence="7">Multi-pass membrane protein</topology>
    </subcellularLocation>
</comment>
<evidence type="ECO:0000256" key="8">
    <source>
        <dbReference type="SAM" id="Phobius"/>
    </source>
</evidence>
<evidence type="ECO:0000313" key="10">
    <source>
        <dbReference type="Proteomes" id="UP000017984"/>
    </source>
</evidence>
<dbReference type="PANTHER" id="PTHR23517:SF15">
    <property type="entry name" value="PROTON-DEPENDENT OLIGOPEPTIDE FAMILY TRANSPORT PROTEIN"/>
    <property type="match status" value="1"/>
</dbReference>
<accession>V6K4N7</accession>
<evidence type="ECO:0000256" key="1">
    <source>
        <dbReference type="ARBA" id="ARBA00004651"/>
    </source>
</evidence>
<dbReference type="InterPro" id="IPR036259">
    <property type="entry name" value="MFS_trans_sf"/>
</dbReference>
<dbReference type="STRING" id="1352936.M878_27280"/>
<dbReference type="Pfam" id="PF00854">
    <property type="entry name" value="PTR2"/>
    <property type="match status" value="1"/>
</dbReference>
<evidence type="ECO:0000256" key="3">
    <source>
        <dbReference type="ARBA" id="ARBA00022475"/>
    </source>
</evidence>
<dbReference type="OrthoDB" id="9772725at2"/>
<feature type="transmembrane region" description="Helical" evidence="8">
    <location>
        <begin position="188"/>
        <end position="208"/>
    </location>
</feature>
<dbReference type="SUPFAM" id="SSF103473">
    <property type="entry name" value="MFS general substrate transporter"/>
    <property type="match status" value="1"/>
</dbReference>
<evidence type="ECO:0000256" key="4">
    <source>
        <dbReference type="ARBA" id="ARBA00022692"/>
    </source>
</evidence>
<dbReference type="PROSITE" id="PS01023">
    <property type="entry name" value="PTR2_2"/>
    <property type="match status" value="1"/>
</dbReference>
<gene>
    <name evidence="9" type="ORF">M878_27280</name>
</gene>
<dbReference type="NCBIfam" id="TIGR00924">
    <property type="entry name" value="yjdL_sub1_fam"/>
    <property type="match status" value="1"/>
</dbReference>
<dbReference type="CDD" id="cd17346">
    <property type="entry name" value="MFS_DtpA_like"/>
    <property type="match status" value="1"/>
</dbReference>
<evidence type="ECO:0000256" key="5">
    <source>
        <dbReference type="ARBA" id="ARBA00022989"/>
    </source>
</evidence>
<dbReference type="GO" id="GO:0005886">
    <property type="term" value="C:plasma membrane"/>
    <property type="evidence" value="ECO:0007669"/>
    <property type="project" value="UniProtKB-SubCell"/>
</dbReference>
<dbReference type="HOGENOM" id="CLU_004790_0_2_11"/>
<evidence type="ECO:0000256" key="7">
    <source>
        <dbReference type="RuleBase" id="RU003755"/>
    </source>
</evidence>
<keyword evidence="6 8" id="KW-0472">Membrane</keyword>
<feature type="transmembrane region" description="Helical" evidence="8">
    <location>
        <begin position="440"/>
        <end position="461"/>
    </location>
</feature>
<keyword evidence="10" id="KW-1185">Reference proteome</keyword>
<proteinExistence type="inferred from homology"/>
<sequence>MASSLTKDSVRPGTPGSEKTFFGHPRGLATLFMTEMWERFSFYGMRALLVLYLVAPASKGGLAFAAATGAAIYSVYNATVYLLAMPGGWIGDRLWGPRKTVAVAGTIIMIGHFLLAVPVKATFFVGLVFIAVGSGLLKANISTMVGHLYPDRNDARRDGAFTVFYMGINLGAFVAPLLIGWVADVTNWHVGFALAGVGMALGLAQYLLGTRHLSPISNEVPQPVDATERTALLKKAGLWAAAAAVFYGIVAATGSFTINWVLWPLSLAGLALPAFYFTRMRRDKELTADDKSKITGYVWFFVVAAVFWMIYDQSGSTLSLFASDHTSNKLWSFGFPASWFQSLNPLFVMALAPVIAALWIKLGQRNPSTTVKFALGLIGIGVSFGVMMLAMAAASGDAKVTPLWLCSVYLIQTVAELCLSPVGLSVTTKLAPQKYASQMMGLWFLAVTAGDCLAALTQLLIGDAFLSTTSFAIQGAIAALGGLGFVAYRKKVIALMGDVR</sequence>
<keyword evidence="4 7" id="KW-0812">Transmembrane</keyword>
<feature type="transmembrane region" description="Helical" evidence="8">
    <location>
        <begin position="400"/>
        <end position="419"/>
    </location>
</feature>
<comment type="similarity">
    <text evidence="7">Belongs to the major facilitator superfamily. Proton-dependent oligopeptide transporter (POT/PTR) (TC 2.A.17) family.</text>
</comment>
<dbReference type="GO" id="GO:1904680">
    <property type="term" value="F:peptide transmembrane transporter activity"/>
    <property type="evidence" value="ECO:0007669"/>
    <property type="project" value="InterPro"/>
</dbReference>
<organism evidence="9 10">
    <name type="scientific">Streptomyces roseochromogenus subsp. oscitans DS 12.976</name>
    <dbReference type="NCBI Taxonomy" id="1352936"/>
    <lineage>
        <taxon>Bacteria</taxon>
        <taxon>Bacillati</taxon>
        <taxon>Actinomycetota</taxon>
        <taxon>Actinomycetes</taxon>
        <taxon>Kitasatosporales</taxon>
        <taxon>Streptomycetaceae</taxon>
        <taxon>Streptomyces</taxon>
    </lineage>
</organism>
<dbReference type="GO" id="GO:0006857">
    <property type="term" value="P:oligopeptide transport"/>
    <property type="evidence" value="ECO:0007669"/>
    <property type="project" value="InterPro"/>
</dbReference>
<feature type="transmembrane region" description="Helical" evidence="8">
    <location>
        <begin position="96"/>
        <end position="115"/>
    </location>
</feature>
<evidence type="ECO:0000313" key="9">
    <source>
        <dbReference type="EMBL" id="EST26361.1"/>
    </source>
</evidence>
<evidence type="ECO:0000256" key="2">
    <source>
        <dbReference type="ARBA" id="ARBA00022448"/>
    </source>
</evidence>
<dbReference type="Proteomes" id="UP000017984">
    <property type="component" value="Chromosome"/>
</dbReference>
<feature type="transmembrane region" description="Helical" evidence="8">
    <location>
        <begin position="121"/>
        <end position="141"/>
    </location>
</feature>
<dbReference type="Gene3D" id="1.20.1250.20">
    <property type="entry name" value="MFS general substrate transporter like domains"/>
    <property type="match status" value="1"/>
</dbReference>
<reference evidence="9 10" key="1">
    <citation type="journal article" date="2014" name="Genome Announc.">
        <title>Draft Genome Sequence of Streptomyces roseochromogenes subsp. oscitans DS 12.976, Producer of the Aminocoumarin Antibiotic Clorobiocin.</title>
        <authorList>
            <person name="Ruckert C."/>
            <person name="Kalinowski J."/>
            <person name="Heide L."/>
            <person name="Apel A.K."/>
        </authorList>
    </citation>
    <scope>NUCLEOTIDE SEQUENCE [LARGE SCALE GENOMIC DNA]</scope>
    <source>
        <strain evidence="9 10">DS 12.976</strain>
    </source>
</reference>
<keyword evidence="3" id="KW-1003">Cell membrane</keyword>